<dbReference type="Proteomes" id="UP001515480">
    <property type="component" value="Unassembled WGS sequence"/>
</dbReference>
<gene>
    <name evidence="5" type="ORF">AB1Y20_001355</name>
</gene>
<dbReference type="AlphaFoldDB" id="A0AB34KB28"/>
<dbReference type="InterPro" id="IPR029058">
    <property type="entry name" value="AB_hydrolase_fold"/>
</dbReference>
<reference evidence="5 6" key="1">
    <citation type="journal article" date="2024" name="Science">
        <title>Giant polyketide synthase enzymes in the biosynthesis of giant marine polyether toxins.</title>
        <authorList>
            <person name="Fallon T.R."/>
            <person name="Shende V.V."/>
            <person name="Wierzbicki I.H."/>
            <person name="Pendleton A.L."/>
            <person name="Watervoot N.F."/>
            <person name="Auber R.P."/>
            <person name="Gonzalez D.J."/>
            <person name="Wisecaver J.H."/>
            <person name="Moore B.S."/>
        </authorList>
    </citation>
    <scope>NUCLEOTIDE SEQUENCE [LARGE SCALE GENOMIC DNA]</scope>
    <source>
        <strain evidence="5 6">12B1</strain>
    </source>
</reference>
<keyword evidence="2" id="KW-1133">Transmembrane helix</keyword>
<dbReference type="PANTHER" id="PTHR37471">
    <property type="entry name" value="UNNAMED PRODUCT"/>
    <property type="match status" value="1"/>
</dbReference>
<organism evidence="5 6">
    <name type="scientific">Prymnesium parvum</name>
    <name type="common">Toxic golden alga</name>
    <dbReference type="NCBI Taxonomy" id="97485"/>
    <lineage>
        <taxon>Eukaryota</taxon>
        <taxon>Haptista</taxon>
        <taxon>Haptophyta</taxon>
        <taxon>Prymnesiophyceae</taxon>
        <taxon>Prymnesiales</taxon>
        <taxon>Prymnesiaceae</taxon>
        <taxon>Prymnesium</taxon>
    </lineage>
</organism>
<dbReference type="InterPro" id="IPR000073">
    <property type="entry name" value="AB_hydrolase_1"/>
</dbReference>
<comment type="caution">
    <text evidence="5">The sequence shown here is derived from an EMBL/GenBank/DDBJ whole genome shotgun (WGS) entry which is preliminary data.</text>
</comment>
<accession>A0AB34KB28</accession>
<sequence length="862" mass="93695">MAARLLCAPFLLCAASPCVSRARPCVPRVTRRLVHAPPRLSPRAPPPLAKDLPPPERSRLGGFREELALEAVEAAAEAESARRVRNACFPSRGSAPGERGAAGEYSFRAAVEASKAYSWSLKTIESSQGAVADAYTWSRETALNLQTLGRERLQMFGLLPAWLSAPPPESGRADTEEGGLVALVMLVVLVLESVGPVALLLSSCSLVCLALGCSPASMLEAPATALTPALVGGAAGTLGMGELFSKLAFPIWLVCEAFFYLLCNIVSWIANRTSTLEAFGYDPRRRVLWKRILYDPSLSATEFVESWMYREAEVCSLPPHKLLFDWLLRRVAAGRGFLRKVTRSHIESVAPYGARVSPSTEAPAPMVERYGVPYAEVSRGDVYSFLCHNLYLKARCSDLSDYEDAELRQLVAELEQAAGKPLRHSYGDKMRCEAEPTTDGIRHLAANYEAVRWRHRPLLYYAASHGLIAGLITPLAMQREGFVRKRHCELHYWYRPSLRGETDEEAFVFIHGVGFGPLPYLSQVDRWAGGAAVVLVEIKAVTQRIGPAMPPSPDRFAELLDSALASLRVQRAVLTGHSLGSAFAWFAARRDGVRATRGVKRRYGGVVLIDPVACGLHHSRTSREFVYTRIENMRQSIEDYIFKKELWTTIANARHLPWHDAELWLDDCSPSVPTLLAVGTDDTIINPPRIAQAFGSWGARLRGVRVLTMPGVGHGGWLQDEGAACQLVAAVLALRQESASIGLAEAAVGSVRSAAGAAAQLRASELMSISLQDKMRPVNDQLKLLAQALPLLVRAYAESSEAPGRTQDSGGTAVLEAMKKSMGKAIAQGNTQALKVARASGQAVRRVQEALAQAAINLGIAP</sequence>
<feature type="transmembrane region" description="Helical" evidence="2">
    <location>
        <begin position="458"/>
        <end position="477"/>
    </location>
</feature>
<dbReference type="Gene3D" id="3.40.50.1820">
    <property type="entry name" value="alpha/beta hydrolase"/>
    <property type="match status" value="1"/>
</dbReference>
<dbReference type="PANTHER" id="PTHR37471:SF1">
    <property type="entry name" value="AB HYDROLASE-1 DOMAIN-CONTAINING PROTEIN"/>
    <property type="match status" value="1"/>
</dbReference>
<dbReference type="Pfam" id="PF12697">
    <property type="entry name" value="Abhydrolase_6"/>
    <property type="match status" value="1"/>
</dbReference>
<name>A0AB34KB28_PRYPA</name>
<keyword evidence="3" id="KW-0732">Signal</keyword>
<feature type="region of interest" description="Disordered" evidence="1">
    <location>
        <begin position="37"/>
        <end position="57"/>
    </location>
</feature>
<feature type="signal peptide" evidence="3">
    <location>
        <begin position="1"/>
        <end position="22"/>
    </location>
</feature>
<evidence type="ECO:0000256" key="3">
    <source>
        <dbReference type="SAM" id="SignalP"/>
    </source>
</evidence>
<evidence type="ECO:0000313" key="6">
    <source>
        <dbReference type="Proteomes" id="UP001515480"/>
    </source>
</evidence>
<dbReference type="EMBL" id="JBGBPQ010000001">
    <property type="protein sequence ID" value="KAL1530453.1"/>
    <property type="molecule type" value="Genomic_DNA"/>
</dbReference>
<feature type="domain" description="AB hydrolase-1" evidence="4">
    <location>
        <begin position="507"/>
        <end position="720"/>
    </location>
</feature>
<evidence type="ECO:0000313" key="5">
    <source>
        <dbReference type="EMBL" id="KAL1530453.1"/>
    </source>
</evidence>
<keyword evidence="2" id="KW-0812">Transmembrane</keyword>
<protein>
    <recommendedName>
        <fullName evidence="4">AB hydrolase-1 domain-containing protein</fullName>
    </recommendedName>
</protein>
<feature type="chain" id="PRO_5044268867" description="AB hydrolase-1 domain-containing protein" evidence="3">
    <location>
        <begin position="23"/>
        <end position="862"/>
    </location>
</feature>
<dbReference type="SUPFAM" id="SSF53474">
    <property type="entry name" value="alpha/beta-Hydrolases"/>
    <property type="match status" value="1"/>
</dbReference>
<evidence type="ECO:0000256" key="2">
    <source>
        <dbReference type="SAM" id="Phobius"/>
    </source>
</evidence>
<evidence type="ECO:0000256" key="1">
    <source>
        <dbReference type="SAM" id="MobiDB-lite"/>
    </source>
</evidence>
<evidence type="ECO:0000259" key="4">
    <source>
        <dbReference type="Pfam" id="PF12697"/>
    </source>
</evidence>
<feature type="transmembrane region" description="Helical" evidence="2">
    <location>
        <begin position="247"/>
        <end position="270"/>
    </location>
</feature>
<proteinExistence type="predicted"/>
<keyword evidence="6" id="KW-1185">Reference proteome</keyword>
<feature type="compositionally biased region" description="Pro residues" evidence="1">
    <location>
        <begin position="39"/>
        <end position="48"/>
    </location>
</feature>
<keyword evidence="2" id="KW-0472">Membrane</keyword>